<dbReference type="PaxDb" id="1198114-AciX9_1274"/>
<evidence type="ECO:0000313" key="1">
    <source>
        <dbReference type="EMBL" id="ADW68336.1"/>
    </source>
</evidence>
<name>E8X572_GRATM</name>
<proteinExistence type="predicted"/>
<protein>
    <recommendedName>
        <fullName evidence="3">Cytoplasmic protein</fullName>
    </recommendedName>
</protein>
<dbReference type="Gene3D" id="3.90.1720.70">
    <property type="match status" value="1"/>
</dbReference>
<dbReference type="AlphaFoldDB" id="E8X572"/>
<evidence type="ECO:0008006" key="3">
    <source>
        <dbReference type="Google" id="ProtNLM"/>
    </source>
</evidence>
<dbReference type="EMBL" id="CP002480">
    <property type="protein sequence ID" value="ADW68336.1"/>
    <property type="molecule type" value="Genomic_DNA"/>
</dbReference>
<gene>
    <name evidence="1" type="ordered locus">AciX9_1274</name>
</gene>
<keyword evidence="2" id="KW-1185">Reference proteome</keyword>
<reference evidence="2" key="1">
    <citation type="submission" date="2011-01" db="EMBL/GenBank/DDBJ databases">
        <title>Complete sequence of chromosome of Acidobacterium sp. MP5ACTX9.</title>
        <authorList>
            <consortium name="US DOE Joint Genome Institute"/>
            <person name="Lucas S."/>
            <person name="Copeland A."/>
            <person name="Lapidus A."/>
            <person name="Cheng J.-F."/>
            <person name="Goodwin L."/>
            <person name="Pitluck S."/>
            <person name="Teshima H."/>
            <person name="Detter J.C."/>
            <person name="Han C."/>
            <person name="Tapia R."/>
            <person name="Land M."/>
            <person name="Hauser L."/>
            <person name="Kyrpides N."/>
            <person name="Ivanova N."/>
            <person name="Ovchinnikova G."/>
            <person name="Pagani I."/>
            <person name="Rawat S.R."/>
            <person name="Mannisto M."/>
            <person name="Haggblom M.M."/>
            <person name="Woyke T."/>
        </authorList>
    </citation>
    <scope>NUCLEOTIDE SEQUENCE [LARGE SCALE GENOMIC DNA]</scope>
    <source>
        <strain evidence="2">MP5ACTX9</strain>
    </source>
</reference>
<dbReference type="Proteomes" id="UP000000343">
    <property type="component" value="Chromosome"/>
</dbReference>
<dbReference type="HOGENOM" id="CLU_131989_0_0_0"/>
<evidence type="ECO:0000313" key="2">
    <source>
        <dbReference type="Proteomes" id="UP000000343"/>
    </source>
</evidence>
<sequence length="177" mass="19278">MANPAPHVYKTLPSFSQMLSNYPHEGGPEVPKTLIGGDVNAAWITDTCAIRMSRALNYSGFPIPAQGHSKMYVVKGGDGMWYAIRVAELKAWLQAKLGPPSVAPVRGQKISMDAYKGRKGILALKIHYAPRPGENTAAAGHIDLWDGTQFAGEYSQQGQEQDDFDVAEDAVLWFATD</sequence>
<organism evidence="2">
    <name type="scientific">Granulicella tundricola (strain ATCC BAA-1859 / DSM 23138 / MP5ACTX9)</name>
    <dbReference type="NCBI Taxonomy" id="1198114"/>
    <lineage>
        <taxon>Bacteria</taxon>
        <taxon>Pseudomonadati</taxon>
        <taxon>Acidobacteriota</taxon>
        <taxon>Terriglobia</taxon>
        <taxon>Terriglobales</taxon>
        <taxon>Acidobacteriaceae</taxon>
        <taxon>Granulicella</taxon>
    </lineage>
</organism>
<accession>E8X572</accession>
<dbReference type="KEGG" id="acm:AciX9_1274"/>
<dbReference type="Pfam" id="PF14113">
    <property type="entry name" value="Tae4"/>
    <property type="match status" value="1"/>
</dbReference>
<dbReference type="InterPro" id="IPR025562">
    <property type="entry name" value="Tae4"/>
</dbReference>
<dbReference type="STRING" id="1198114.AciX9_1274"/>